<dbReference type="EMBL" id="KZ613940">
    <property type="protein sequence ID" value="PMD45878.1"/>
    <property type="molecule type" value="Genomic_DNA"/>
</dbReference>
<protein>
    <submittedName>
        <fullName evidence="1">Uncharacterized protein</fullName>
    </submittedName>
</protein>
<keyword evidence="2" id="KW-1185">Reference proteome</keyword>
<dbReference type="Gene3D" id="3.80.10.10">
    <property type="entry name" value="Ribonuclease Inhibitor"/>
    <property type="match status" value="2"/>
</dbReference>
<organism evidence="1 2">
    <name type="scientific">Hyaloscypha variabilis (strain UAMH 11265 / GT02V1 / F)</name>
    <name type="common">Meliniomyces variabilis</name>
    <dbReference type="NCBI Taxonomy" id="1149755"/>
    <lineage>
        <taxon>Eukaryota</taxon>
        <taxon>Fungi</taxon>
        <taxon>Dikarya</taxon>
        <taxon>Ascomycota</taxon>
        <taxon>Pezizomycotina</taxon>
        <taxon>Leotiomycetes</taxon>
        <taxon>Helotiales</taxon>
        <taxon>Hyaloscyphaceae</taxon>
        <taxon>Hyaloscypha</taxon>
        <taxon>Hyaloscypha variabilis</taxon>
    </lineage>
</organism>
<evidence type="ECO:0000313" key="2">
    <source>
        <dbReference type="Proteomes" id="UP000235786"/>
    </source>
</evidence>
<reference evidence="1 2" key="1">
    <citation type="submission" date="2016-04" db="EMBL/GenBank/DDBJ databases">
        <title>A degradative enzymes factory behind the ericoid mycorrhizal symbiosis.</title>
        <authorList>
            <consortium name="DOE Joint Genome Institute"/>
            <person name="Martino E."/>
            <person name="Morin E."/>
            <person name="Grelet G."/>
            <person name="Kuo A."/>
            <person name="Kohler A."/>
            <person name="Daghino S."/>
            <person name="Barry K."/>
            <person name="Choi C."/>
            <person name="Cichocki N."/>
            <person name="Clum A."/>
            <person name="Copeland A."/>
            <person name="Hainaut M."/>
            <person name="Haridas S."/>
            <person name="Labutti K."/>
            <person name="Lindquist E."/>
            <person name="Lipzen A."/>
            <person name="Khouja H.-R."/>
            <person name="Murat C."/>
            <person name="Ohm R."/>
            <person name="Olson A."/>
            <person name="Spatafora J."/>
            <person name="Veneault-Fourrey C."/>
            <person name="Henrissat B."/>
            <person name="Grigoriev I."/>
            <person name="Martin F."/>
            <person name="Perotto S."/>
        </authorList>
    </citation>
    <scope>NUCLEOTIDE SEQUENCE [LARGE SCALE GENOMIC DNA]</scope>
    <source>
        <strain evidence="1 2">F</strain>
    </source>
</reference>
<dbReference type="OrthoDB" id="9994419at2759"/>
<accession>A0A2J6S569</accession>
<sequence>MQSLKDWKSVMLGTDSYSPGKSLLERLPNELLLKILELLIPQHPATSSVSSEWFMSEQLPSSINDTHQIVSLSPCLQVSRRIYDVALPLIYRDIKLVERCNSEDSYSRLLRSIDLNPSLASLIHTLDLTESPGSGLSALLPRSLALLPRLRSLHLQLGQMKQLNPQNIRDVFFGMPNLETLVIENSCPDTDPNYLFDVLRTLESMNPAISSKLRSLACRTGLRDHLAVADEDIFSNVLKWFPNLQALDLAHTPIDSRSLLAINGNARFQFLRITNCQDSTSYNLAHFLAAHPSVNSSLVVFDGSGVEFTQEETTTLLEGFPSSLRCLNLRRSNMASSQVPQLQKLCRHLEELSVGHGLTMDDVEAILMRPRFDFDAAVPRLSLDGVRIPKDESEYELVLGPMRDAITLCKLRRRLASVSGIHCHSTAKMSRVRFLDISSLDAEEQGKMTNSVLLGEHSAPLKFIVASNISIEDSHGLQKLCGSCGWRDRWCNGIFWVERE</sequence>
<dbReference type="STRING" id="1149755.A0A2J6S569"/>
<dbReference type="AlphaFoldDB" id="A0A2J6S569"/>
<gene>
    <name evidence="1" type="ORF">L207DRAFT_630242</name>
</gene>
<dbReference type="SUPFAM" id="SSF52047">
    <property type="entry name" value="RNI-like"/>
    <property type="match status" value="1"/>
</dbReference>
<dbReference type="InterPro" id="IPR032675">
    <property type="entry name" value="LRR_dom_sf"/>
</dbReference>
<dbReference type="Proteomes" id="UP000235786">
    <property type="component" value="Unassembled WGS sequence"/>
</dbReference>
<name>A0A2J6S569_HYAVF</name>
<evidence type="ECO:0000313" key="1">
    <source>
        <dbReference type="EMBL" id="PMD45878.1"/>
    </source>
</evidence>
<proteinExistence type="predicted"/>